<protein>
    <submittedName>
        <fullName evidence="1">Uncharacterized protein</fullName>
    </submittedName>
</protein>
<dbReference type="RefSeq" id="XP_062733894.1">
    <property type="nucleotide sequence ID" value="XM_062872534.1"/>
</dbReference>
<keyword evidence="2" id="KW-1185">Reference proteome</keyword>
<dbReference type="GeneID" id="87891737"/>
<evidence type="ECO:0000313" key="1">
    <source>
        <dbReference type="EMBL" id="KAK4644918.1"/>
    </source>
</evidence>
<name>A0ABR0FLT8_9PEZI</name>
<sequence length="131" mass="14087">MYHAPVPCAEETSVLPKVSQVMPLGDGGFIIYIQQVTLTQISRGASDGLTTARSAVPQTPHVFLHTAIASATPGIQNATLPRRHLKGLAWVSSTLLKSTWKVLSVCALASLLQARSFTPRELHRVRAGVFS</sequence>
<proteinExistence type="predicted"/>
<dbReference type="Proteomes" id="UP001322138">
    <property type="component" value="Unassembled WGS sequence"/>
</dbReference>
<comment type="caution">
    <text evidence="1">The sequence shown here is derived from an EMBL/GenBank/DDBJ whole genome shotgun (WGS) entry which is preliminary data.</text>
</comment>
<accession>A0ABR0FLT8</accession>
<evidence type="ECO:0000313" key="2">
    <source>
        <dbReference type="Proteomes" id="UP001322138"/>
    </source>
</evidence>
<reference evidence="1 2" key="1">
    <citation type="journal article" date="2023" name="bioRxiv">
        <title>High-quality genome assemblies of four members of thePodospora anserinaspecies complex.</title>
        <authorList>
            <person name="Ament-Velasquez S.L."/>
            <person name="Vogan A.A."/>
            <person name="Wallerman O."/>
            <person name="Hartmann F."/>
            <person name="Gautier V."/>
            <person name="Silar P."/>
            <person name="Giraud T."/>
            <person name="Johannesson H."/>
        </authorList>
    </citation>
    <scope>NUCLEOTIDE SEQUENCE [LARGE SCALE GENOMIC DNA]</scope>
    <source>
        <strain evidence="1 2">CBS 112042</strain>
    </source>
</reference>
<dbReference type="EMBL" id="JAFFGZ010000005">
    <property type="protein sequence ID" value="KAK4644918.1"/>
    <property type="molecule type" value="Genomic_DNA"/>
</dbReference>
<organism evidence="1 2">
    <name type="scientific">Podospora bellae-mahoneyi</name>
    <dbReference type="NCBI Taxonomy" id="2093777"/>
    <lineage>
        <taxon>Eukaryota</taxon>
        <taxon>Fungi</taxon>
        <taxon>Dikarya</taxon>
        <taxon>Ascomycota</taxon>
        <taxon>Pezizomycotina</taxon>
        <taxon>Sordariomycetes</taxon>
        <taxon>Sordariomycetidae</taxon>
        <taxon>Sordariales</taxon>
        <taxon>Podosporaceae</taxon>
        <taxon>Podospora</taxon>
    </lineage>
</organism>
<gene>
    <name evidence="1" type="ORF">QC761_0057650</name>
</gene>